<protein>
    <submittedName>
        <fullName evidence="2">Uncharacterized protein</fullName>
    </submittedName>
</protein>
<organism evidence="2 3">
    <name type="scientific">Microbispora corallina</name>
    <dbReference type="NCBI Taxonomy" id="83302"/>
    <lineage>
        <taxon>Bacteria</taxon>
        <taxon>Bacillati</taxon>
        <taxon>Actinomycetota</taxon>
        <taxon>Actinomycetes</taxon>
        <taxon>Streptosporangiales</taxon>
        <taxon>Streptosporangiaceae</taxon>
        <taxon>Microbispora</taxon>
    </lineage>
</organism>
<evidence type="ECO:0000313" key="2">
    <source>
        <dbReference type="EMBL" id="GIH44632.1"/>
    </source>
</evidence>
<comment type="caution">
    <text evidence="2">The sequence shown here is derived from an EMBL/GenBank/DDBJ whole genome shotgun (WGS) entry which is preliminary data.</text>
</comment>
<gene>
    <name evidence="2" type="ORF">Mco01_76320</name>
</gene>
<keyword evidence="1" id="KW-0472">Membrane</keyword>
<dbReference type="EMBL" id="BOOC01000065">
    <property type="protein sequence ID" value="GIH44632.1"/>
    <property type="molecule type" value="Genomic_DNA"/>
</dbReference>
<name>A0ABQ4GC49_9ACTN</name>
<evidence type="ECO:0000313" key="3">
    <source>
        <dbReference type="Proteomes" id="UP000603904"/>
    </source>
</evidence>
<keyword evidence="3" id="KW-1185">Reference proteome</keyword>
<keyword evidence="1" id="KW-0812">Transmembrane</keyword>
<keyword evidence="1" id="KW-1133">Transmembrane helix</keyword>
<reference evidence="2 3" key="1">
    <citation type="submission" date="2021-01" db="EMBL/GenBank/DDBJ databases">
        <title>Whole genome shotgun sequence of Microbispora corallina NBRC 16416.</title>
        <authorList>
            <person name="Komaki H."/>
            <person name="Tamura T."/>
        </authorList>
    </citation>
    <scope>NUCLEOTIDE SEQUENCE [LARGE SCALE GENOMIC DNA]</scope>
    <source>
        <strain evidence="2 3">NBRC 16416</strain>
    </source>
</reference>
<dbReference type="Proteomes" id="UP000603904">
    <property type="component" value="Unassembled WGS sequence"/>
</dbReference>
<proteinExistence type="predicted"/>
<evidence type="ECO:0000256" key="1">
    <source>
        <dbReference type="SAM" id="Phobius"/>
    </source>
</evidence>
<feature type="transmembrane region" description="Helical" evidence="1">
    <location>
        <begin position="17"/>
        <end position="39"/>
    </location>
</feature>
<accession>A0ABQ4GC49</accession>
<feature type="transmembrane region" description="Helical" evidence="1">
    <location>
        <begin position="46"/>
        <end position="66"/>
    </location>
</feature>
<sequence length="171" mass="19583">MAGACYLRLPLIRALSLWYWLLIMTLWAWAVLWSFLTVMSYLSLKAYLRAALALLLAATVGGALLVPDWERTFIDSLFLLQHDRFDAIGAAFRRDEPKPWPWWIGLVSMSGDYEVQQYGLYLPVYEDWRAETGAGIAYLPRPPDQDTTFSTAAGDLGRPVRSFGNGWWWVE</sequence>